<dbReference type="AlphaFoldDB" id="A0A4W5RA09"/>
<protein>
    <recommendedName>
        <fullName evidence="3">SH2 domain-containing protein</fullName>
    </recommendedName>
</protein>
<reference evidence="4" key="3">
    <citation type="submission" date="2025-09" db="UniProtKB">
        <authorList>
            <consortium name="Ensembl"/>
        </authorList>
    </citation>
    <scope>IDENTIFICATION</scope>
</reference>
<dbReference type="InterPro" id="IPR036860">
    <property type="entry name" value="SH2_dom_sf"/>
</dbReference>
<dbReference type="GO" id="GO:0003700">
    <property type="term" value="F:DNA-binding transcription factor activity"/>
    <property type="evidence" value="ECO:0007669"/>
    <property type="project" value="InterPro"/>
</dbReference>
<dbReference type="Gene3D" id="1.10.238.10">
    <property type="entry name" value="EF-hand"/>
    <property type="match status" value="1"/>
</dbReference>
<dbReference type="InterPro" id="IPR000980">
    <property type="entry name" value="SH2"/>
</dbReference>
<dbReference type="Proteomes" id="UP000314982">
    <property type="component" value="Unassembled WGS sequence"/>
</dbReference>
<accession>A0A4W5RA09</accession>
<dbReference type="InterPro" id="IPR001217">
    <property type="entry name" value="STAT"/>
</dbReference>
<proteinExistence type="predicted"/>
<feature type="signal peptide" evidence="2">
    <location>
        <begin position="1"/>
        <end position="17"/>
    </location>
</feature>
<reference evidence="4" key="2">
    <citation type="submission" date="2025-08" db="UniProtKB">
        <authorList>
            <consortium name="Ensembl"/>
        </authorList>
    </citation>
    <scope>IDENTIFICATION</scope>
</reference>
<keyword evidence="1" id="KW-0727">SH2 domain</keyword>
<dbReference type="SUPFAM" id="SSF55550">
    <property type="entry name" value="SH2 domain"/>
    <property type="match status" value="1"/>
</dbReference>
<organism evidence="4 5">
    <name type="scientific">Hucho hucho</name>
    <name type="common">huchen</name>
    <dbReference type="NCBI Taxonomy" id="62062"/>
    <lineage>
        <taxon>Eukaryota</taxon>
        <taxon>Metazoa</taxon>
        <taxon>Chordata</taxon>
        <taxon>Craniata</taxon>
        <taxon>Vertebrata</taxon>
        <taxon>Euteleostomi</taxon>
        <taxon>Actinopterygii</taxon>
        <taxon>Neopterygii</taxon>
        <taxon>Teleostei</taxon>
        <taxon>Protacanthopterygii</taxon>
        <taxon>Salmoniformes</taxon>
        <taxon>Salmonidae</taxon>
        <taxon>Salmoninae</taxon>
        <taxon>Hucho</taxon>
    </lineage>
</organism>
<name>A0A4W5RA09_9TELE</name>
<evidence type="ECO:0000313" key="4">
    <source>
        <dbReference type="Ensembl" id="ENSHHUP00000081174.1"/>
    </source>
</evidence>
<keyword evidence="5" id="KW-1185">Reference proteome</keyword>
<dbReference type="PANTHER" id="PTHR11801">
    <property type="entry name" value="SIGNAL TRANSDUCER AND ACTIVATOR OF TRANSCRIPTION"/>
    <property type="match status" value="1"/>
</dbReference>
<dbReference type="Gene3D" id="3.30.505.10">
    <property type="entry name" value="SH2 domain"/>
    <property type="match status" value="1"/>
</dbReference>
<dbReference type="GO" id="GO:0007165">
    <property type="term" value="P:signal transduction"/>
    <property type="evidence" value="ECO:0007669"/>
    <property type="project" value="InterPro"/>
</dbReference>
<dbReference type="Pfam" id="PF00017">
    <property type="entry name" value="SH2"/>
    <property type="match status" value="1"/>
</dbReference>
<dbReference type="STRING" id="62062.ENSHHUP00000081174"/>
<evidence type="ECO:0000256" key="2">
    <source>
        <dbReference type="SAM" id="SignalP"/>
    </source>
</evidence>
<evidence type="ECO:0000256" key="1">
    <source>
        <dbReference type="ARBA" id="ARBA00022999"/>
    </source>
</evidence>
<reference evidence="5" key="1">
    <citation type="submission" date="2018-06" db="EMBL/GenBank/DDBJ databases">
        <title>Genome assembly of Danube salmon.</title>
        <authorList>
            <person name="Macqueen D.J."/>
            <person name="Gundappa M.K."/>
        </authorList>
    </citation>
    <scope>NUCLEOTIDE SEQUENCE [LARGE SCALE GENOMIC DNA]</scope>
</reference>
<keyword evidence="2" id="KW-0732">Signal</keyword>
<feature type="domain" description="SH2" evidence="3">
    <location>
        <begin position="29"/>
        <end position="70"/>
    </location>
</feature>
<dbReference type="Ensembl" id="ENSHHUT00000083756.1">
    <property type="protein sequence ID" value="ENSHHUP00000081174.1"/>
    <property type="gene ID" value="ENSHHUG00000047223.1"/>
</dbReference>
<evidence type="ECO:0000313" key="5">
    <source>
        <dbReference type="Proteomes" id="UP000314982"/>
    </source>
</evidence>
<sequence length="96" mass="11014">MTMVLVWLDGILLMVKTHLKILWKDGSIMGFVSEGKEKTLLKKKQRGTFLLCFSESIRDGGITFSWVDYSPTEEDLMPILQEFLNDPNVFDSVDIL</sequence>
<evidence type="ECO:0000259" key="3">
    <source>
        <dbReference type="Pfam" id="PF00017"/>
    </source>
</evidence>
<feature type="chain" id="PRO_5021278916" description="SH2 domain-containing protein" evidence="2">
    <location>
        <begin position="18"/>
        <end position="96"/>
    </location>
</feature>